<evidence type="ECO:0000313" key="3">
    <source>
        <dbReference type="EMBL" id="GBE59875.1"/>
    </source>
</evidence>
<dbReference type="GO" id="GO:0042765">
    <property type="term" value="C:GPI-anchor transamidase complex"/>
    <property type="evidence" value="ECO:0007669"/>
    <property type="project" value="InterPro"/>
</dbReference>
<dbReference type="RefSeq" id="XP_028866118.1">
    <property type="nucleotide sequence ID" value="XM_029010285.1"/>
</dbReference>
<feature type="region of interest" description="Disordered" evidence="1">
    <location>
        <begin position="1"/>
        <end position="24"/>
    </location>
</feature>
<feature type="transmembrane region" description="Helical" evidence="2">
    <location>
        <begin position="394"/>
        <end position="417"/>
    </location>
</feature>
<evidence type="ECO:0000313" key="4">
    <source>
        <dbReference type="Proteomes" id="UP000236319"/>
    </source>
</evidence>
<feature type="transmembrane region" description="Helical" evidence="2">
    <location>
        <begin position="327"/>
        <end position="347"/>
    </location>
</feature>
<keyword evidence="2" id="KW-0472">Membrane</keyword>
<keyword evidence="4" id="KW-1185">Reference proteome</keyword>
<reference evidence="3 4" key="1">
    <citation type="journal article" date="2017" name="BMC Genomics">
        <title>Whole-genome assembly of Babesia ovata and comparative genomics between closely related pathogens.</title>
        <authorList>
            <person name="Yamagishi J."/>
            <person name="Asada M."/>
            <person name="Hakimi H."/>
            <person name="Tanaka T.Q."/>
            <person name="Sugimoto C."/>
            <person name="Kawazu S."/>
        </authorList>
    </citation>
    <scope>NUCLEOTIDE SEQUENCE [LARGE SCALE GENOMIC DNA]</scope>
    <source>
        <strain evidence="3 4">Miyake</strain>
    </source>
</reference>
<dbReference type="PANTHER" id="PTHR13304:SF0">
    <property type="entry name" value="GLYCOSYLPHOSPHATIDYLINOSITOL ANCHOR ATTACHMENT 1 PROTEIN"/>
    <property type="match status" value="1"/>
</dbReference>
<accession>A0A2H6KA66</accession>
<dbReference type="InterPro" id="IPR007246">
    <property type="entry name" value="Gaa1"/>
</dbReference>
<keyword evidence="2" id="KW-1133">Transmembrane helix</keyword>
<dbReference type="Pfam" id="PF04114">
    <property type="entry name" value="Gaa1"/>
    <property type="match status" value="1"/>
</dbReference>
<name>A0A2H6KA66_9APIC</name>
<gene>
    <name evidence="3" type="ORF">BOVATA_013680</name>
</gene>
<sequence length="689" mass="75404">MSSLSSACRQGSTRSNEKTMGLPGFSRWTSEAPADAPAVYTAIEELVRSTIPRAEVAYNDFRYVFNNGLGVTGSSLLLHLKCARCSSYGASLVVATVDTGSKSDFMVDQQGYLTVPKGGAAEATGRCMSSIHGVAVALSALKGVAQFDNQQQDLMLLITERNLPYAAGTRQFLDDYFSRPDFKWHSGWLHNALALDLGYGRCGSYEVTYEGLDGAVPNPDVVISFLSTAGTADLDVEPADVWARIGRMSVNSLPHLPHVAMLPRGISSFTLTCARRADRGEENNAEKLLRALTPTIRMQNNLDTVLERKSNYYQMVSQDEYLTEGSYLPIIPALLLGPTVELLYSAYTWDFHTFMIGIAVFVFNACMGSLLSYLCLLRVAGTDFDSLDSSNLGYTRVALALLLFGYAFVLIAIRLLLQHVIPRRAFVGFSADRPVLVRSELLSKLGYNIPPNSVLARVCKRILVPLGALLGKLRSVIHSILPSSIREAMESAKKRAPSRFSLMLQQWRARRLAARSPIAPTEEKPMPEEEPVATDAGEAVPEETVVENPTVEDASDEAESQRLLDSMGGTQLACPTNTGLPAPNVIAGIGTLFFALVFLYSLMIFHWPLAVVLSLTLLPALRRVRVWNHTRSKCLVDIFVCLNYLVFISILASTRRVLNSKHRELLNAAFNTGPLGALSTCCSAPARSR</sequence>
<evidence type="ECO:0000256" key="1">
    <source>
        <dbReference type="SAM" id="MobiDB-lite"/>
    </source>
</evidence>
<feature type="transmembrane region" description="Helical" evidence="2">
    <location>
        <begin position="592"/>
        <end position="615"/>
    </location>
</feature>
<dbReference type="EMBL" id="BDSA01000001">
    <property type="protein sequence ID" value="GBE59875.1"/>
    <property type="molecule type" value="Genomic_DNA"/>
</dbReference>
<dbReference type="GO" id="GO:0016255">
    <property type="term" value="P:attachment of GPI anchor to protein"/>
    <property type="evidence" value="ECO:0007669"/>
    <property type="project" value="TreeGrafter"/>
</dbReference>
<evidence type="ECO:0000256" key="2">
    <source>
        <dbReference type="SAM" id="Phobius"/>
    </source>
</evidence>
<feature type="compositionally biased region" description="Polar residues" evidence="1">
    <location>
        <begin position="1"/>
        <end position="14"/>
    </location>
</feature>
<comment type="caution">
    <text evidence="3">The sequence shown here is derived from an EMBL/GenBank/DDBJ whole genome shotgun (WGS) entry which is preliminary data.</text>
</comment>
<proteinExistence type="predicted"/>
<organism evidence="3 4">
    <name type="scientific">Babesia ovata</name>
    <dbReference type="NCBI Taxonomy" id="189622"/>
    <lineage>
        <taxon>Eukaryota</taxon>
        <taxon>Sar</taxon>
        <taxon>Alveolata</taxon>
        <taxon>Apicomplexa</taxon>
        <taxon>Aconoidasida</taxon>
        <taxon>Piroplasmida</taxon>
        <taxon>Babesiidae</taxon>
        <taxon>Babesia</taxon>
    </lineage>
</organism>
<dbReference type="VEuPathDB" id="PiroplasmaDB:BOVATA_013680"/>
<feature type="transmembrane region" description="Helical" evidence="2">
    <location>
        <begin position="635"/>
        <end position="653"/>
    </location>
</feature>
<dbReference type="Proteomes" id="UP000236319">
    <property type="component" value="Unassembled WGS sequence"/>
</dbReference>
<feature type="transmembrane region" description="Helical" evidence="2">
    <location>
        <begin position="354"/>
        <end position="374"/>
    </location>
</feature>
<dbReference type="OrthoDB" id="445301at2759"/>
<keyword evidence="2" id="KW-0812">Transmembrane</keyword>
<protein>
    <submittedName>
        <fullName evidence="3">Glycosylphosphatidylinositol anchor attachment 1</fullName>
    </submittedName>
</protein>
<dbReference type="AlphaFoldDB" id="A0A2H6KA66"/>
<dbReference type="GeneID" id="39873645"/>
<dbReference type="PANTHER" id="PTHR13304">
    <property type="entry name" value="GLYCOSYLPHOSPHATIDYLINOSITOL ANCHOR ATTACHMENT 1 PROTEIN"/>
    <property type="match status" value="1"/>
</dbReference>